<dbReference type="HOGENOM" id="CLU_2530264_0_0_1"/>
<dbReference type="InParanoid" id="T1HA18"/>
<dbReference type="AlphaFoldDB" id="T1HA18"/>
<dbReference type="EMBL" id="ACPB03022394">
    <property type="status" value="NOT_ANNOTATED_CDS"/>
    <property type="molecule type" value="Genomic_DNA"/>
</dbReference>
<evidence type="ECO:0000313" key="2">
    <source>
        <dbReference type="Proteomes" id="UP000015103"/>
    </source>
</evidence>
<dbReference type="VEuPathDB" id="VectorBase:RPRC000872"/>
<reference evidence="1" key="1">
    <citation type="submission" date="2015-05" db="UniProtKB">
        <authorList>
            <consortium name="EnsemblMetazoa"/>
        </authorList>
    </citation>
    <scope>IDENTIFICATION</scope>
</reference>
<dbReference type="EnsemblMetazoa" id="RPRC000872-RA">
    <property type="protein sequence ID" value="RPRC000872-PA"/>
    <property type="gene ID" value="RPRC000872"/>
</dbReference>
<organism evidence="1 2">
    <name type="scientific">Rhodnius prolixus</name>
    <name type="common">Triatomid bug</name>
    <dbReference type="NCBI Taxonomy" id="13249"/>
    <lineage>
        <taxon>Eukaryota</taxon>
        <taxon>Metazoa</taxon>
        <taxon>Ecdysozoa</taxon>
        <taxon>Arthropoda</taxon>
        <taxon>Hexapoda</taxon>
        <taxon>Insecta</taxon>
        <taxon>Pterygota</taxon>
        <taxon>Neoptera</taxon>
        <taxon>Paraneoptera</taxon>
        <taxon>Hemiptera</taxon>
        <taxon>Heteroptera</taxon>
        <taxon>Panheteroptera</taxon>
        <taxon>Cimicomorpha</taxon>
        <taxon>Reduviidae</taxon>
        <taxon>Triatominae</taxon>
        <taxon>Rhodnius</taxon>
    </lineage>
</organism>
<dbReference type="Proteomes" id="UP000015103">
    <property type="component" value="Unassembled WGS sequence"/>
</dbReference>
<name>T1HA18_RHOPR</name>
<protein>
    <submittedName>
        <fullName evidence="1">Uncharacterized protein</fullName>
    </submittedName>
</protein>
<proteinExistence type="predicted"/>
<accession>T1HA18</accession>
<sequence length="84" mass="10153">MAYDRVIRKGLFKCMRELGFPKKLIRLVAMCLGGSWRNSHGPRQNYSRESEINKGLRQGKRYSWKWKQKSLDWRLTVRKPNIWL</sequence>
<evidence type="ECO:0000313" key="1">
    <source>
        <dbReference type="EnsemblMetazoa" id="RPRC000872-PA"/>
    </source>
</evidence>
<keyword evidence="2" id="KW-1185">Reference proteome</keyword>